<reference evidence="2 3" key="1">
    <citation type="submission" date="2017-05" db="EMBL/GenBank/DDBJ databases">
        <authorList>
            <person name="Song R."/>
            <person name="Chenine A.L."/>
            <person name="Ruprecht R.M."/>
        </authorList>
    </citation>
    <scope>NUCLEOTIDE SEQUENCE [LARGE SCALE GENOMIC DNA]</scope>
    <source>
        <strain evidence="2 3">CECT 8663</strain>
    </source>
</reference>
<keyword evidence="1" id="KW-0472">Membrane</keyword>
<dbReference type="AlphaFoldDB" id="A0A238K113"/>
<keyword evidence="3" id="KW-1185">Reference proteome</keyword>
<keyword evidence="1" id="KW-1133">Transmembrane helix</keyword>
<proteinExistence type="predicted"/>
<dbReference type="Proteomes" id="UP000220836">
    <property type="component" value="Unassembled WGS sequence"/>
</dbReference>
<organism evidence="2 3">
    <name type="scientific">Pelagimonas varians</name>
    <dbReference type="NCBI Taxonomy" id="696760"/>
    <lineage>
        <taxon>Bacteria</taxon>
        <taxon>Pseudomonadati</taxon>
        <taxon>Pseudomonadota</taxon>
        <taxon>Alphaproteobacteria</taxon>
        <taxon>Rhodobacterales</taxon>
        <taxon>Roseobacteraceae</taxon>
        <taxon>Pelagimonas</taxon>
    </lineage>
</organism>
<dbReference type="EMBL" id="FXYH01000002">
    <property type="protein sequence ID" value="SMX36463.1"/>
    <property type="molecule type" value="Genomic_DNA"/>
</dbReference>
<protein>
    <submittedName>
        <fullName evidence="2">Uncharacterized protein</fullName>
    </submittedName>
</protein>
<dbReference type="RefSeq" id="WP_245910717.1">
    <property type="nucleotide sequence ID" value="NZ_FXYH01000002.1"/>
</dbReference>
<sequence length="77" mass="8449">MMRIRKTSLKLKLILYPFVAGAVAINLFMLFLLFQAIGVTAMSPMTALFLAIPLGIPANYLTAHWVQGLIDQGEGRA</sequence>
<feature type="transmembrane region" description="Helical" evidence="1">
    <location>
        <begin position="12"/>
        <end position="34"/>
    </location>
</feature>
<accession>A0A238K113</accession>
<keyword evidence="1" id="KW-0812">Transmembrane</keyword>
<evidence type="ECO:0000256" key="1">
    <source>
        <dbReference type="SAM" id="Phobius"/>
    </source>
</evidence>
<feature type="transmembrane region" description="Helical" evidence="1">
    <location>
        <begin position="46"/>
        <end position="66"/>
    </location>
</feature>
<evidence type="ECO:0000313" key="3">
    <source>
        <dbReference type="Proteomes" id="UP000220836"/>
    </source>
</evidence>
<evidence type="ECO:0000313" key="2">
    <source>
        <dbReference type="EMBL" id="SMX36463.1"/>
    </source>
</evidence>
<gene>
    <name evidence="2" type="ORF">PEV8663_00816</name>
</gene>
<name>A0A238K113_9RHOB</name>